<evidence type="ECO:0000256" key="13">
    <source>
        <dbReference type="ARBA" id="ARBA00023002"/>
    </source>
</evidence>
<evidence type="ECO:0000256" key="3">
    <source>
        <dbReference type="ARBA" id="ARBA00001974"/>
    </source>
</evidence>
<keyword evidence="6 18" id="KW-0349">Heme</keyword>
<dbReference type="InterPro" id="IPR017972">
    <property type="entry name" value="Cyt_P450_CS"/>
</dbReference>
<evidence type="ECO:0000256" key="9">
    <source>
        <dbReference type="ARBA" id="ARBA00022723"/>
    </source>
</evidence>
<name>A0A364KZJ6_TALAM</name>
<comment type="catalytic activity">
    <reaction evidence="16">
        <text>an organic molecule + reduced [NADPH--hemoprotein reductase] + O2 = an alcohol + oxidized [NADPH--hemoprotein reductase] + H2O + H(+)</text>
        <dbReference type="Rhea" id="RHEA:17149"/>
        <dbReference type="Rhea" id="RHEA-COMP:11964"/>
        <dbReference type="Rhea" id="RHEA-COMP:11965"/>
        <dbReference type="ChEBI" id="CHEBI:15377"/>
        <dbReference type="ChEBI" id="CHEBI:15378"/>
        <dbReference type="ChEBI" id="CHEBI:15379"/>
        <dbReference type="ChEBI" id="CHEBI:30879"/>
        <dbReference type="ChEBI" id="CHEBI:57618"/>
        <dbReference type="ChEBI" id="CHEBI:58210"/>
        <dbReference type="ChEBI" id="CHEBI:142491"/>
        <dbReference type="EC" id="1.14.14.1"/>
    </reaction>
</comment>
<gene>
    <name evidence="21" type="ORF">BHQ10_004999</name>
</gene>
<keyword evidence="20" id="KW-0812">Transmembrane</keyword>
<keyword evidence="13 19" id="KW-0560">Oxidoreductase</keyword>
<proteinExistence type="inferred from homology"/>
<keyword evidence="8" id="KW-0288">FMN</keyword>
<dbReference type="STRING" id="1196081.A0A364KZJ6"/>
<evidence type="ECO:0000256" key="6">
    <source>
        <dbReference type="ARBA" id="ARBA00022617"/>
    </source>
</evidence>
<evidence type="ECO:0000256" key="12">
    <source>
        <dbReference type="ARBA" id="ARBA00022982"/>
    </source>
</evidence>
<sequence>MTSKIPQPPGVPLLGNVFDVDPSNTWGSLNKLAAKWGPIFKINALGTQIVFICNAALLEEICDETRFRKCVNGPIVEIRQAVHASLFTAYESESEKVWGPAHRIMSPWVSDESNKITFNDQRDGIAAIVPAWTSKPGQEVNVADGLKRLNLQSVVWSMFHQKGKWMSGPFPAFLTAIDKSTMEAVKRPTRPKLLNRLLYQRGYDKDIKTMRSFCSDVIAKRRKEQGTIEDMLNVMLNGKDPQTGVSLTDEQVIDEIINIFIGSATSPCFVSFALYYLLKNPEYITKAREEIDSVLGADGELTYENLQQFQFCDAILREAMRLSAVAPGFNIEPRPDVNTGPTVSLAGGQYQVPSNQALIAVLGAVNRDPAVFDDPEAFRPERMLGEAYDRLPSGVKKGFGNGKRQCFGTKFAWQWSWITLVTVLREVDLELADKNYTIDGDVNGAFCVQPWHFVAKVEKRKDRP</sequence>
<dbReference type="GeneID" id="63794215"/>
<dbReference type="GO" id="GO:0005506">
    <property type="term" value="F:iron ion binding"/>
    <property type="evidence" value="ECO:0007669"/>
    <property type="project" value="InterPro"/>
</dbReference>
<dbReference type="PRINTS" id="PR00463">
    <property type="entry name" value="EP450I"/>
</dbReference>
<keyword evidence="7" id="KW-0285">Flavoprotein</keyword>
<feature type="binding site" description="axial binding residue" evidence="18">
    <location>
        <position position="406"/>
    </location>
    <ligand>
        <name>heme</name>
        <dbReference type="ChEBI" id="CHEBI:30413"/>
    </ligand>
    <ligandPart>
        <name>Fe</name>
        <dbReference type="ChEBI" id="CHEBI:18248"/>
    </ligandPart>
</feature>
<keyword evidence="12" id="KW-0249">Electron transport</keyword>
<keyword evidence="22" id="KW-1185">Reference proteome</keyword>
<organism evidence="21 22">
    <name type="scientific">Talaromyces amestolkiae</name>
    <dbReference type="NCBI Taxonomy" id="1196081"/>
    <lineage>
        <taxon>Eukaryota</taxon>
        <taxon>Fungi</taxon>
        <taxon>Dikarya</taxon>
        <taxon>Ascomycota</taxon>
        <taxon>Pezizomycotina</taxon>
        <taxon>Eurotiomycetes</taxon>
        <taxon>Eurotiomycetidae</taxon>
        <taxon>Eurotiales</taxon>
        <taxon>Trichocomaceae</taxon>
        <taxon>Talaromyces</taxon>
        <taxon>Talaromyces sect. Talaromyces</taxon>
    </lineage>
</organism>
<dbReference type="OrthoDB" id="1470350at2759"/>
<evidence type="ECO:0000313" key="21">
    <source>
        <dbReference type="EMBL" id="RAO68987.1"/>
    </source>
</evidence>
<dbReference type="GO" id="GO:0020037">
    <property type="term" value="F:heme binding"/>
    <property type="evidence" value="ECO:0007669"/>
    <property type="project" value="InterPro"/>
</dbReference>
<keyword evidence="20" id="KW-1133">Transmembrane helix</keyword>
<dbReference type="Proteomes" id="UP000249363">
    <property type="component" value="Unassembled WGS sequence"/>
</dbReference>
<evidence type="ECO:0000256" key="2">
    <source>
        <dbReference type="ARBA" id="ARBA00001971"/>
    </source>
</evidence>
<evidence type="ECO:0000256" key="7">
    <source>
        <dbReference type="ARBA" id="ARBA00022630"/>
    </source>
</evidence>
<evidence type="ECO:0008006" key="23">
    <source>
        <dbReference type="Google" id="ProtNLM"/>
    </source>
</evidence>
<dbReference type="PANTHER" id="PTHR24301">
    <property type="entry name" value="THROMBOXANE-A SYNTHASE"/>
    <property type="match status" value="1"/>
</dbReference>
<dbReference type="EMBL" id="MIKG01000008">
    <property type="protein sequence ID" value="RAO68987.1"/>
    <property type="molecule type" value="Genomic_DNA"/>
</dbReference>
<dbReference type="InterPro" id="IPR036396">
    <property type="entry name" value="Cyt_P450_sf"/>
</dbReference>
<evidence type="ECO:0000313" key="22">
    <source>
        <dbReference type="Proteomes" id="UP000249363"/>
    </source>
</evidence>
<dbReference type="PROSITE" id="PS00086">
    <property type="entry name" value="CYTOCHROME_P450"/>
    <property type="match status" value="1"/>
</dbReference>
<keyword evidence="14 18" id="KW-0408">Iron</keyword>
<evidence type="ECO:0000256" key="14">
    <source>
        <dbReference type="ARBA" id="ARBA00023004"/>
    </source>
</evidence>
<dbReference type="FunFam" id="1.10.630.10:FF:000040">
    <property type="entry name" value="Bifunctional cytochrome P450/NADPH--P450 reductase"/>
    <property type="match status" value="1"/>
</dbReference>
<evidence type="ECO:0000256" key="16">
    <source>
        <dbReference type="ARBA" id="ARBA00047827"/>
    </source>
</evidence>
<evidence type="ECO:0000256" key="17">
    <source>
        <dbReference type="ARBA" id="ARBA00049342"/>
    </source>
</evidence>
<evidence type="ECO:0000256" key="10">
    <source>
        <dbReference type="ARBA" id="ARBA00022827"/>
    </source>
</evidence>
<keyword evidence="5" id="KW-0813">Transport</keyword>
<comment type="cofactor">
    <cofactor evidence="1">
        <name>FMN</name>
        <dbReference type="ChEBI" id="CHEBI:58210"/>
    </cofactor>
</comment>
<comment type="cofactor">
    <cofactor evidence="2 18">
        <name>heme</name>
        <dbReference type="ChEBI" id="CHEBI:30413"/>
    </cofactor>
</comment>
<evidence type="ECO:0000256" key="1">
    <source>
        <dbReference type="ARBA" id="ARBA00001917"/>
    </source>
</evidence>
<dbReference type="Pfam" id="PF00067">
    <property type="entry name" value="p450"/>
    <property type="match status" value="1"/>
</dbReference>
<evidence type="ECO:0000256" key="20">
    <source>
        <dbReference type="SAM" id="Phobius"/>
    </source>
</evidence>
<evidence type="ECO:0000256" key="11">
    <source>
        <dbReference type="ARBA" id="ARBA00022857"/>
    </source>
</evidence>
<dbReference type="PANTHER" id="PTHR24301:SF2">
    <property type="entry name" value="THROMBOXANE-A SYNTHASE"/>
    <property type="match status" value="1"/>
</dbReference>
<dbReference type="GO" id="GO:0003958">
    <property type="term" value="F:NADPH-hemoprotein reductase activity"/>
    <property type="evidence" value="ECO:0007669"/>
    <property type="project" value="UniProtKB-EC"/>
</dbReference>
<keyword evidence="15 19" id="KW-0503">Monooxygenase</keyword>
<comment type="similarity">
    <text evidence="19">Belongs to the cytochrome P450 family.</text>
</comment>
<dbReference type="InterPro" id="IPR001128">
    <property type="entry name" value="Cyt_P450"/>
</dbReference>
<dbReference type="RefSeq" id="XP_040733503.1">
    <property type="nucleotide sequence ID" value="XM_040877425.1"/>
</dbReference>
<evidence type="ECO:0000256" key="18">
    <source>
        <dbReference type="PIRSR" id="PIRSR602401-1"/>
    </source>
</evidence>
<evidence type="ECO:0000256" key="5">
    <source>
        <dbReference type="ARBA" id="ARBA00022448"/>
    </source>
</evidence>
<protein>
    <recommendedName>
        <fullName evidence="23">Cytochrome P450</fullName>
    </recommendedName>
</protein>
<dbReference type="GO" id="GO:0016712">
    <property type="term" value="F:oxidoreductase activity, acting on paired donors, with incorporation or reduction of molecular oxygen, reduced flavin or flavoprotein as one donor, and incorporation of one atom of oxygen"/>
    <property type="evidence" value="ECO:0007669"/>
    <property type="project" value="UniProtKB-EC"/>
</dbReference>
<evidence type="ECO:0000256" key="4">
    <source>
        <dbReference type="ARBA" id="ARBA00010018"/>
    </source>
</evidence>
<comment type="caution">
    <text evidence="21">The sequence shown here is derived from an EMBL/GenBank/DDBJ whole genome shotgun (WGS) entry which is preliminary data.</text>
</comment>
<keyword evidence="11" id="KW-0521">NADP</keyword>
<keyword evidence="10" id="KW-0274">FAD</keyword>
<evidence type="ECO:0000256" key="19">
    <source>
        <dbReference type="RuleBase" id="RU000461"/>
    </source>
</evidence>
<dbReference type="InterPro" id="IPR002401">
    <property type="entry name" value="Cyt_P450_E_grp-I"/>
</dbReference>
<evidence type="ECO:0000256" key="15">
    <source>
        <dbReference type="ARBA" id="ARBA00023033"/>
    </source>
</evidence>
<dbReference type="AlphaFoldDB" id="A0A364KZJ6"/>
<keyword evidence="9 18" id="KW-0479">Metal-binding</keyword>
<keyword evidence="20" id="KW-0472">Membrane</keyword>
<comment type="similarity">
    <text evidence="4">In the N-terminal section; belongs to the cytochrome P450 family.</text>
</comment>
<feature type="transmembrane region" description="Helical" evidence="20">
    <location>
        <begin position="256"/>
        <end position="278"/>
    </location>
</feature>
<reference evidence="21 22" key="1">
    <citation type="journal article" date="2017" name="Biotechnol. Biofuels">
        <title>Differential beta-glucosidase expression as a function of carbon source availability in Talaromyces amestolkiae: a genomic and proteomic approach.</title>
        <authorList>
            <person name="de Eugenio L.I."/>
            <person name="Mendez-Liter J.A."/>
            <person name="Nieto-Dominguez M."/>
            <person name="Alonso L."/>
            <person name="Gil-Munoz J."/>
            <person name="Barriuso J."/>
            <person name="Prieto A."/>
            <person name="Martinez M.J."/>
        </authorList>
    </citation>
    <scope>NUCLEOTIDE SEQUENCE [LARGE SCALE GENOMIC DNA]</scope>
    <source>
        <strain evidence="21 22">CIB</strain>
    </source>
</reference>
<dbReference type="Gene3D" id="1.10.630.10">
    <property type="entry name" value="Cytochrome P450"/>
    <property type="match status" value="1"/>
</dbReference>
<dbReference type="SUPFAM" id="SSF48264">
    <property type="entry name" value="Cytochrome P450"/>
    <property type="match status" value="1"/>
</dbReference>
<comment type="catalytic activity">
    <reaction evidence="17">
        <text>2 oxidized [cytochrome P450] + NADPH = 2 reduced [cytochrome P450] + NADP(+) + H(+)</text>
        <dbReference type="Rhea" id="RHEA:24040"/>
        <dbReference type="Rhea" id="RHEA-COMP:14627"/>
        <dbReference type="Rhea" id="RHEA-COMP:14628"/>
        <dbReference type="ChEBI" id="CHEBI:15378"/>
        <dbReference type="ChEBI" id="CHEBI:55376"/>
        <dbReference type="ChEBI" id="CHEBI:57783"/>
        <dbReference type="ChEBI" id="CHEBI:58349"/>
        <dbReference type="ChEBI" id="CHEBI:60344"/>
        <dbReference type="EC" id="1.6.2.4"/>
    </reaction>
</comment>
<comment type="cofactor">
    <cofactor evidence="3">
        <name>FAD</name>
        <dbReference type="ChEBI" id="CHEBI:57692"/>
    </cofactor>
</comment>
<accession>A0A364KZJ6</accession>
<evidence type="ECO:0000256" key="8">
    <source>
        <dbReference type="ARBA" id="ARBA00022643"/>
    </source>
</evidence>